<feature type="region of interest" description="Disordered" evidence="10">
    <location>
        <begin position="324"/>
        <end position="364"/>
    </location>
</feature>
<dbReference type="SUPFAM" id="SSF158544">
    <property type="entry name" value="GspK insert domain-like"/>
    <property type="match status" value="1"/>
</dbReference>
<evidence type="ECO:0000313" key="13">
    <source>
        <dbReference type="Proteomes" id="UP000094828"/>
    </source>
</evidence>
<feature type="compositionally biased region" description="Low complexity" evidence="10">
    <location>
        <begin position="347"/>
        <end position="358"/>
    </location>
</feature>
<dbReference type="InterPro" id="IPR049031">
    <property type="entry name" value="T2SSK_SAM-like_1st"/>
</dbReference>
<organism evidence="12 13">
    <name type="scientific">Planctopirus hydrillae</name>
    <dbReference type="NCBI Taxonomy" id="1841610"/>
    <lineage>
        <taxon>Bacteria</taxon>
        <taxon>Pseudomonadati</taxon>
        <taxon>Planctomycetota</taxon>
        <taxon>Planctomycetia</taxon>
        <taxon>Planctomycetales</taxon>
        <taxon>Planctomycetaceae</taxon>
        <taxon>Planctopirus</taxon>
    </lineage>
</organism>
<feature type="domain" description="T2SS protein K first SAM-like" evidence="11">
    <location>
        <begin position="149"/>
        <end position="234"/>
    </location>
</feature>
<dbReference type="PANTHER" id="PTHR38831:SF2">
    <property type="entry name" value="TYPE II SECRETION SYSTEM PROTEIN K"/>
    <property type="match status" value="1"/>
</dbReference>
<gene>
    <name evidence="12" type="ORF">A6X21_06735</name>
</gene>
<name>A0A1C3E9Z8_9PLAN</name>
<keyword evidence="4" id="KW-1003">Cell membrane</keyword>
<dbReference type="InterPro" id="IPR005628">
    <property type="entry name" value="GspK"/>
</dbReference>
<evidence type="ECO:0000313" key="12">
    <source>
        <dbReference type="EMBL" id="ODA30029.1"/>
    </source>
</evidence>
<evidence type="ECO:0000256" key="10">
    <source>
        <dbReference type="SAM" id="MobiDB-lite"/>
    </source>
</evidence>
<feature type="compositionally biased region" description="Polar residues" evidence="10">
    <location>
        <begin position="324"/>
        <end position="340"/>
    </location>
</feature>
<comment type="similarity">
    <text evidence="2">Belongs to the GSP K family.</text>
</comment>
<dbReference type="Gene3D" id="1.10.40.60">
    <property type="entry name" value="EpsJ-like"/>
    <property type="match status" value="1"/>
</dbReference>
<proteinExistence type="inferred from homology"/>
<evidence type="ECO:0000256" key="4">
    <source>
        <dbReference type="ARBA" id="ARBA00022475"/>
    </source>
</evidence>
<dbReference type="InterPro" id="IPR038072">
    <property type="entry name" value="GspK_central_sf"/>
</dbReference>
<evidence type="ECO:0000256" key="6">
    <source>
        <dbReference type="ARBA" id="ARBA00022692"/>
    </source>
</evidence>
<dbReference type="AlphaFoldDB" id="A0A1C3E9Z8"/>
<keyword evidence="8" id="KW-1133">Transmembrane helix</keyword>
<keyword evidence="6" id="KW-0812">Transmembrane</keyword>
<dbReference type="GO" id="GO:0009306">
    <property type="term" value="P:protein secretion"/>
    <property type="evidence" value="ECO:0007669"/>
    <property type="project" value="InterPro"/>
</dbReference>
<dbReference type="PANTHER" id="PTHR38831">
    <property type="entry name" value="TYPE II SECRETION SYSTEM PROTEIN K"/>
    <property type="match status" value="1"/>
</dbReference>
<evidence type="ECO:0000259" key="11">
    <source>
        <dbReference type="Pfam" id="PF21687"/>
    </source>
</evidence>
<keyword evidence="7" id="KW-0653">Protein transport</keyword>
<evidence type="ECO:0000256" key="3">
    <source>
        <dbReference type="ARBA" id="ARBA00022448"/>
    </source>
</evidence>
<accession>A0A1C3E9Z8</accession>
<evidence type="ECO:0000256" key="9">
    <source>
        <dbReference type="ARBA" id="ARBA00023136"/>
    </source>
</evidence>
<dbReference type="GO" id="GO:0005886">
    <property type="term" value="C:plasma membrane"/>
    <property type="evidence" value="ECO:0007669"/>
    <property type="project" value="UniProtKB-SubCell"/>
</dbReference>
<dbReference type="Proteomes" id="UP000094828">
    <property type="component" value="Unassembled WGS sequence"/>
</dbReference>
<evidence type="ECO:0000256" key="5">
    <source>
        <dbReference type="ARBA" id="ARBA00022519"/>
    </source>
</evidence>
<dbReference type="Pfam" id="PF21687">
    <property type="entry name" value="T2SSK_1st"/>
    <property type="match status" value="1"/>
</dbReference>
<evidence type="ECO:0000256" key="7">
    <source>
        <dbReference type="ARBA" id="ARBA00022927"/>
    </source>
</evidence>
<comment type="caution">
    <text evidence="12">The sequence shown here is derived from an EMBL/GenBank/DDBJ whole genome shotgun (WGS) entry which is preliminary data.</text>
</comment>
<dbReference type="OrthoDB" id="260436at2"/>
<dbReference type="STRING" id="1841610.A6X21_06735"/>
<sequence length="586" mass="64133">MKRISPLADSRQLAPHTRKPKRRLSPRQKSSPRQGMILILVLVVTVFLTYGVASFSRQMTSELEATRFYQTEVRVQAAVESGIEYLATTVAQQGETAAESLWHAPALFQGVLVEESERARGNIRFSVVSPLPQDIATYSIRYGVMDESGKLNLNRLSALKLTEEEMSALLMGIPNMTEDIAAAIRDWIDTNDEELPGGAESSYYETLSPPYQAKNGPLESLDELLMVKGVTPQLLYGEDANRNGLLDQNEVDGDSSPPFDNNDTFLDQGWSAYFTVHSREKNKRPDGTKKIYLNNDFLTDLYDALEPEYGEEVAKFIIAYRVNGPNSTTETQPANSTSGNDRIRNFGGSPTGSSSQRGRQQRESQAIQSLVRGLGEAANSETGTVTRGGIDITRGGQFKVNSIFDLVGVSVTATVNGAQTTLESPWKDEPNELAATLPAILENLSTIEDDFIEGRININEARVEVLSGIPGMTEELLDGIMASQPVDSNGMPNTSILAQRKNIAWLYAEGIADLATLRTLDPYITCQGSVFRAQILGFTDGGGPINRAEVIVDATVNPPQVIYRRDLTSLGRGYPRSMIAPEPAPL</sequence>
<evidence type="ECO:0000256" key="8">
    <source>
        <dbReference type="ARBA" id="ARBA00022989"/>
    </source>
</evidence>
<keyword evidence="9" id="KW-0472">Membrane</keyword>
<dbReference type="EMBL" id="LYDR01000116">
    <property type="protein sequence ID" value="ODA30029.1"/>
    <property type="molecule type" value="Genomic_DNA"/>
</dbReference>
<evidence type="ECO:0000256" key="1">
    <source>
        <dbReference type="ARBA" id="ARBA00004533"/>
    </source>
</evidence>
<reference evidence="12 13" key="1">
    <citation type="submission" date="2016-05" db="EMBL/GenBank/DDBJ databases">
        <title>Genomic and physiological characterization of Planctopirus sp. isolated from fresh water lake.</title>
        <authorList>
            <person name="Subhash Y."/>
            <person name="Ramana C."/>
        </authorList>
    </citation>
    <scope>NUCLEOTIDE SEQUENCE [LARGE SCALE GENOMIC DNA]</scope>
    <source>
        <strain evidence="12 13">JC280</strain>
    </source>
</reference>
<evidence type="ECO:0000256" key="2">
    <source>
        <dbReference type="ARBA" id="ARBA00007246"/>
    </source>
</evidence>
<keyword evidence="13" id="KW-1185">Reference proteome</keyword>
<feature type="region of interest" description="Disordered" evidence="10">
    <location>
        <begin position="1"/>
        <end position="30"/>
    </location>
</feature>
<protein>
    <recommendedName>
        <fullName evidence="11">T2SS protein K first SAM-like domain-containing protein</fullName>
    </recommendedName>
</protein>
<keyword evidence="5" id="KW-0997">Cell inner membrane</keyword>
<comment type="subcellular location">
    <subcellularLocation>
        <location evidence="1">Cell inner membrane</location>
    </subcellularLocation>
</comment>
<keyword evidence="3" id="KW-0813">Transport</keyword>
<feature type="compositionally biased region" description="Basic residues" evidence="10">
    <location>
        <begin position="16"/>
        <end position="26"/>
    </location>
</feature>
<dbReference type="RefSeq" id="WP_068848971.1">
    <property type="nucleotide sequence ID" value="NZ_LYDR01000116.1"/>
</dbReference>